<keyword evidence="2" id="KW-1133">Transmembrane helix</keyword>
<gene>
    <name evidence="3" type="ORF">FOE67_05325</name>
</gene>
<comment type="caution">
    <text evidence="3">The sequence shown here is derived from an EMBL/GenBank/DDBJ whole genome shotgun (WGS) entry which is preliminary data.</text>
</comment>
<feature type="transmembrane region" description="Helical" evidence="2">
    <location>
        <begin position="58"/>
        <end position="79"/>
    </location>
</feature>
<feature type="compositionally biased region" description="Low complexity" evidence="1">
    <location>
        <begin position="151"/>
        <end position="168"/>
    </location>
</feature>
<keyword evidence="2" id="KW-0812">Transmembrane</keyword>
<dbReference type="Proteomes" id="UP000530234">
    <property type="component" value="Unassembled WGS sequence"/>
</dbReference>
<name>A0A7W3XVG8_9ACTN</name>
<dbReference type="EMBL" id="VKHS01000068">
    <property type="protein sequence ID" value="MBB0228950.1"/>
    <property type="molecule type" value="Genomic_DNA"/>
</dbReference>
<keyword evidence="2" id="KW-0472">Membrane</keyword>
<protein>
    <submittedName>
        <fullName evidence="3">DUF3099 domain-containing protein</fullName>
    </submittedName>
</protein>
<feature type="transmembrane region" description="Helical" evidence="2">
    <location>
        <begin position="34"/>
        <end position="52"/>
    </location>
</feature>
<keyword evidence="4" id="KW-1185">Reference proteome</keyword>
<accession>A0A7W3XVG8</accession>
<feature type="compositionally biased region" description="Basic and acidic residues" evidence="1">
    <location>
        <begin position="114"/>
        <end position="131"/>
    </location>
</feature>
<evidence type="ECO:0000313" key="3">
    <source>
        <dbReference type="EMBL" id="MBB0228950.1"/>
    </source>
</evidence>
<feature type="region of interest" description="Disordered" evidence="1">
    <location>
        <begin position="93"/>
        <end position="195"/>
    </location>
</feature>
<organism evidence="3 4">
    <name type="scientific">Streptomyces calidiresistens</name>
    <dbReference type="NCBI Taxonomy" id="1485586"/>
    <lineage>
        <taxon>Bacteria</taxon>
        <taxon>Bacillati</taxon>
        <taxon>Actinomycetota</taxon>
        <taxon>Actinomycetes</taxon>
        <taxon>Kitasatosporales</taxon>
        <taxon>Streptomycetaceae</taxon>
        <taxon>Streptomyces</taxon>
    </lineage>
</organism>
<dbReference type="InterPro" id="IPR021449">
    <property type="entry name" value="DUF3099"/>
</dbReference>
<dbReference type="AlphaFoldDB" id="A0A7W3XVG8"/>
<dbReference type="Pfam" id="PF11298">
    <property type="entry name" value="DUF3099"/>
    <property type="match status" value="1"/>
</dbReference>
<evidence type="ECO:0000313" key="4">
    <source>
        <dbReference type="Proteomes" id="UP000530234"/>
    </source>
</evidence>
<reference evidence="4" key="1">
    <citation type="submission" date="2019-10" db="EMBL/GenBank/DDBJ databases">
        <title>Streptomyces sp. nov., a novel actinobacterium isolated from alkaline environment.</title>
        <authorList>
            <person name="Golinska P."/>
        </authorList>
    </citation>
    <scope>NUCLEOTIDE SEQUENCE [LARGE SCALE GENOMIC DNA]</scope>
    <source>
        <strain evidence="4">DSM 42108</strain>
    </source>
</reference>
<evidence type="ECO:0000256" key="2">
    <source>
        <dbReference type="SAM" id="Phobius"/>
    </source>
</evidence>
<proteinExistence type="predicted"/>
<evidence type="ECO:0000256" key="1">
    <source>
        <dbReference type="SAM" id="MobiDB-lite"/>
    </source>
</evidence>
<sequence length="195" mass="19960">MLHLRRDRADETVFRITAARRGLAEDVGARQRRYVISMVIRSVSVVLTVLLWNVSVPLAAVTLAAGVLIPYVAVVVANAGRENAPVLPRTALVGDGSRDLPAGGRALEGVVVEPADHRSGGSTAREADPREPGPTGGDRAPGSTNGTSPEGADAGPRANGRAAGTGRAPWSASADGTVSPEGERGFVRSGPGGED</sequence>